<name>A0A372FQT3_9ACTN</name>
<dbReference type="RefSeq" id="WP_117231333.1">
    <property type="nucleotide sequence ID" value="NZ_CP061725.1"/>
</dbReference>
<evidence type="ECO:0000313" key="3">
    <source>
        <dbReference type="Proteomes" id="UP000262621"/>
    </source>
</evidence>
<dbReference type="Proteomes" id="UP000262621">
    <property type="component" value="Unassembled WGS sequence"/>
</dbReference>
<organism evidence="2 3">
    <name type="scientific">Micromonospora craniellae</name>
    <dbReference type="NCBI Taxonomy" id="2294034"/>
    <lineage>
        <taxon>Bacteria</taxon>
        <taxon>Bacillati</taxon>
        <taxon>Actinomycetota</taxon>
        <taxon>Actinomycetes</taxon>
        <taxon>Micromonosporales</taxon>
        <taxon>Micromonosporaceae</taxon>
        <taxon>Micromonospora</taxon>
    </lineage>
</organism>
<proteinExistence type="predicted"/>
<reference evidence="2 3" key="1">
    <citation type="submission" date="2018-08" db="EMBL/GenBank/DDBJ databases">
        <title>Verrucosispora craniellae sp. nov., isolated from a marine sponge in the South China Sea.</title>
        <authorList>
            <person name="Li L."/>
            <person name="Lin H.W."/>
        </authorList>
    </citation>
    <scope>NUCLEOTIDE SEQUENCE [LARGE SCALE GENOMIC DNA]</scope>
    <source>
        <strain evidence="2 3">LHW63014</strain>
    </source>
</reference>
<feature type="domain" description="SsuA/THI5-like" evidence="1">
    <location>
        <begin position="65"/>
        <end position="278"/>
    </location>
</feature>
<dbReference type="Gene3D" id="3.40.190.10">
    <property type="entry name" value="Periplasmic binding protein-like II"/>
    <property type="match status" value="2"/>
</dbReference>
<dbReference type="PANTHER" id="PTHR31528">
    <property type="entry name" value="4-AMINO-5-HYDROXYMETHYL-2-METHYLPYRIMIDINE PHOSPHATE SYNTHASE THI11-RELATED"/>
    <property type="match status" value="1"/>
</dbReference>
<comment type="caution">
    <text evidence="2">The sequence shown here is derived from an EMBL/GenBank/DDBJ whole genome shotgun (WGS) entry which is preliminary data.</text>
</comment>
<gene>
    <name evidence="2" type="ORF">D0Q02_30430</name>
</gene>
<protein>
    <recommendedName>
        <fullName evidence="1">SsuA/THI5-like domain-containing protein</fullName>
    </recommendedName>
</protein>
<accession>A0A372FQT3</accession>
<dbReference type="GO" id="GO:0009228">
    <property type="term" value="P:thiamine biosynthetic process"/>
    <property type="evidence" value="ECO:0007669"/>
    <property type="project" value="InterPro"/>
</dbReference>
<sequence length="352" mass="37341">MRESRFYLSEAPMGITRRRLATAGAAVLAGTVLTTVTGCARDRTNSSTADKVRVLTGAGFQGREAPLLVARAQGWFQEEGLDVEVLPGKGSGENLKLLAAGEVDVATLDVSAAMIEASKPDGIRDFRLTTVLHQRNLACFVALRSSGIRVPRDFEGKRLSYLPGGINYVLFPTYARLAGFDPSGVEWVGNPVAPQHAALLAARQVDAISQFVPAVESVRSVAKQDLVVFPFSDYIGDLHGSAMAVSTQTGQRRADVVRRFNRALLAGLDYCRRNPEAAGTVYAGQPETQGQQATLATAELTALKGYVTPVTDGQMGHFDLGRVARNIAILHAAGALGPGLTPDDIIAPDLAG</sequence>
<dbReference type="EMBL" id="QVFU01000105">
    <property type="protein sequence ID" value="RFS40504.1"/>
    <property type="molecule type" value="Genomic_DNA"/>
</dbReference>
<dbReference type="AlphaFoldDB" id="A0A372FQT3"/>
<dbReference type="InterPro" id="IPR015168">
    <property type="entry name" value="SsuA/THI5"/>
</dbReference>
<dbReference type="InterPro" id="IPR027939">
    <property type="entry name" value="NMT1/THI5"/>
</dbReference>
<evidence type="ECO:0000259" key="1">
    <source>
        <dbReference type="Pfam" id="PF09084"/>
    </source>
</evidence>
<evidence type="ECO:0000313" key="2">
    <source>
        <dbReference type="EMBL" id="RFS40504.1"/>
    </source>
</evidence>
<keyword evidence="3" id="KW-1185">Reference proteome</keyword>
<dbReference type="OrthoDB" id="174578at2"/>
<dbReference type="Pfam" id="PF09084">
    <property type="entry name" value="NMT1"/>
    <property type="match status" value="1"/>
</dbReference>
<dbReference type="SUPFAM" id="SSF53850">
    <property type="entry name" value="Periplasmic binding protein-like II"/>
    <property type="match status" value="1"/>
</dbReference>
<dbReference type="PANTHER" id="PTHR31528:SF15">
    <property type="entry name" value="RIBOFLAVIN-BINDING PROTEIN RIBY"/>
    <property type="match status" value="1"/>
</dbReference>